<dbReference type="EMBL" id="BAOP01000014">
    <property type="protein sequence ID" value="GAC80124.1"/>
    <property type="molecule type" value="Genomic_DNA"/>
</dbReference>
<feature type="transmembrane region" description="Helical" evidence="8">
    <location>
        <begin position="288"/>
        <end position="310"/>
    </location>
</feature>
<evidence type="ECO:0000313" key="11">
    <source>
        <dbReference type="Proteomes" id="UP000035009"/>
    </source>
</evidence>
<keyword evidence="6 8" id="KW-0472">Membrane</keyword>
<evidence type="ECO:0000256" key="3">
    <source>
        <dbReference type="ARBA" id="ARBA00022475"/>
    </source>
</evidence>
<proteinExistence type="inferred from homology"/>
<evidence type="ECO:0000256" key="8">
    <source>
        <dbReference type="SAM" id="Phobius"/>
    </source>
</evidence>
<keyword evidence="3" id="KW-1003">Cell membrane</keyword>
<comment type="caution">
    <text evidence="10">The sequence shown here is derived from an EMBL/GenBank/DDBJ whole genome shotgun (WGS) entry which is preliminary data.</text>
</comment>
<evidence type="ECO:0000256" key="2">
    <source>
        <dbReference type="ARBA" id="ARBA00007783"/>
    </source>
</evidence>
<evidence type="ECO:0000256" key="6">
    <source>
        <dbReference type="ARBA" id="ARBA00023136"/>
    </source>
</evidence>
<feature type="transmembrane region" description="Helical" evidence="8">
    <location>
        <begin position="238"/>
        <end position="260"/>
    </location>
</feature>
<evidence type="ECO:0000256" key="7">
    <source>
        <dbReference type="SAM" id="MobiDB-lite"/>
    </source>
</evidence>
<feature type="transmembrane region" description="Helical" evidence="8">
    <location>
        <begin position="351"/>
        <end position="372"/>
    </location>
</feature>
<feature type="transmembrane region" description="Helical" evidence="8">
    <location>
        <begin position="197"/>
        <end position="218"/>
    </location>
</feature>
<dbReference type="InterPro" id="IPR051328">
    <property type="entry name" value="T7SS_ABC-Transporter"/>
</dbReference>
<gene>
    <name evidence="10" type="ORF">GM1_014_01170</name>
</gene>
<dbReference type="PANTHER" id="PTHR43077">
    <property type="entry name" value="TRANSPORT PERMEASE YVFS-RELATED"/>
    <property type="match status" value="1"/>
</dbReference>
<accession>M3VFI6</accession>
<dbReference type="STRING" id="410332.SAMN04488550_1751"/>
<keyword evidence="11" id="KW-1185">Reference proteome</keyword>
<dbReference type="eggNOG" id="COG1511">
    <property type="taxonomic scope" value="Bacteria"/>
</dbReference>
<feature type="transmembrane region" description="Helical" evidence="8">
    <location>
        <begin position="413"/>
        <end position="434"/>
    </location>
</feature>
<evidence type="ECO:0000256" key="1">
    <source>
        <dbReference type="ARBA" id="ARBA00004651"/>
    </source>
</evidence>
<comment type="similarity">
    <text evidence="2">Belongs to the ABC-2 integral membrane protein family.</text>
</comment>
<dbReference type="PANTHER" id="PTHR43077:SF8">
    <property type="entry name" value="DOXORUBICIN RESISTANCE ABC TRANSPORTER PERMEASE PROTEIN DRRB"/>
    <property type="match status" value="1"/>
</dbReference>
<feature type="transmembrane region" description="Helical" evidence="8">
    <location>
        <begin position="32"/>
        <end position="52"/>
    </location>
</feature>
<dbReference type="AlphaFoldDB" id="M3VFI6"/>
<dbReference type="InterPro" id="IPR022703">
    <property type="entry name" value="DUF3533"/>
</dbReference>
<dbReference type="RefSeq" id="WP_008378941.1">
    <property type="nucleotide sequence ID" value="NZ_BAOP01000014.1"/>
</dbReference>
<feature type="domain" description="DUF3533" evidence="9">
    <location>
        <begin position="38"/>
        <end position="404"/>
    </location>
</feature>
<evidence type="ECO:0000256" key="5">
    <source>
        <dbReference type="ARBA" id="ARBA00022989"/>
    </source>
</evidence>
<dbReference type="Gene3D" id="3.40.1710.10">
    <property type="entry name" value="abc type-2 transporter like domain"/>
    <property type="match status" value="1"/>
</dbReference>
<dbReference type="Pfam" id="PF12051">
    <property type="entry name" value="DUF3533"/>
    <property type="match status" value="1"/>
</dbReference>
<dbReference type="Proteomes" id="UP000035009">
    <property type="component" value="Unassembled WGS sequence"/>
</dbReference>
<evidence type="ECO:0000313" key="10">
    <source>
        <dbReference type="EMBL" id="GAC80124.1"/>
    </source>
</evidence>
<sequence length="450" mass="47415">MTDAETDQPQPPTDEPVVETDDRDGVLRSWRLWIAPVIAVLVAMSAMAGLYLGSILDPVGSLTSFPIAVVNDDEGTVDPTGAQQNFGAQMEATVKEKVDPDKVSLEDLSWDDAQEKLRDGKVYGAIRVPADFTAKTLALAEGSVTSNAVERPQIIVYTNPQSGTLGSSLVTALSKEALAEMNKQLGQQLTAAVTKQAAAAVPPLTITGTASIVLSAPIDIVTTAFQPLPTGTGMGLSAFYFALLVLLAGFTGAMLINSLVDSTLGYIPSEIGPRVIVRKAIGLTRLRVLLIKWAIMVVTSLAVSAVYIGIATALDMPIDHPWTLWLFSSLAAAAVGVTALAVVSAFGTIGLLINMFVFIFLGLPSAGATTPIEAVPGFFAWLSSFEPLHQVYMGIRAILYFDARGSAGLTHGLWMTVAGLAIGVALGVGVNWYYDHRGLARAGVQVLDKS</sequence>
<feature type="region of interest" description="Disordered" evidence="7">
    <location>
        <begin position="1"/>
        <end position="22"/>
    </location>
</feature>
<organism evidence="10 11">
    <name type="scientific">Gordonia malaquae NBRC 108250</name>
    <dbReference type="NCBI Taxonomy" id="1223542"/>
    <lineage>
        <taxon>Bacteria</taxon>
        <taxon>Bacillati</taxon>
        <taxon>Actinomycetota</taxon>
        <taxon>Actinomycetes</taxon>
        <taxon>Mycobacteriales</taxon>
        <taxon>Gordoniaceae</taxon>
        <taxon>Gordonia</taxon>
    </lineage>
</organism>
<keyword evidence="5 8" id="KW-1133">Transmembrane helix</keyword>
<reference evidence="10 11" key="1">
    <citation type="submission" date="2013-02" db="EMBL/GenBank/DDBJ databases">
        <title>Whole genome shotgun sequence of Gordonia malaquae NBRC 108250.</title>
        <authorList>
            <person name="Yoshida I."/>
            <person name="Hosoyama A."/>
            <person name="Tsuchikane K."/>
            <person name="Ando Y."/>
            <person name="Baba S."/>
            <person name="Ohji S."/>
            <person name="Hamada M."/>
            <person name="Tamura T."/>
            <person name="Yamazoe A."/>
            <person name="Yamazaki S."/>
            <person name="Fujita N."/>
        </authorList>
    </citation>
    <scope>NUCLEOTIDE SEQUENCE [LARGE SCALE GENOMIC DNA]</scope>
    <source>
        <strain evidence="10 11">NBRC 108250</strain>
    </source>
</reference>
<name>M3VFI6_GORML</name>
<comment type="subcellular location">
    <subcellularLocation>
        <location evidence="1">Cell membrane</location>
        <topology evidence="1">Multi-pass membrane protein</topology>
    </subcellularLocation>
</comment>
<feature type="transmembrane region" description="Helical" evidence="8">
    <location>
        <begin position="322"/>
        <end position="344"/>
    </location>
</feature>
<protein>
    <recommendedName>
        <fullName evidence="9">DUF3533 domain-containing protein</fullName>
    </recommendedName>
</protein>
<evidence type="ECO:0000256" key="4">
    <source>
        <dbReference type="ARBA" id="ARBA00022692"/>
    </source>
</evidence>
<keyword evidence="4 8" id="KW-0812">Transmembrane</keyword>
<dbReference type="GO" id="GO:0005886">
    <property type="term" value="C:plasma membrane"/>
    <property type="evidence" value="ECO:0007669"/>
    <property type="project" value="UniProtKB-SubCell"/>
</dbReference>
<evidence type="ECO:0000259" key="9">
    <source>
        <dbReference type="Pfam" id="PF12051"/>
    </source>
</evidence>